<dbReference type="PROSITE" id="PS51384">
    <property type="entry name" value="FAD_FR"/>
    <property type="match status" value="1"/>
</dbReference>
<sequence>MKFLSRAVKVIKRTKSVKSIRFEKPEHFSYLPGQWTFLIFGDGPERIMKPLSFSSSPTEDHLEVTKKLTGLRFSELIDDLKVGDTLSLDGPYGSFSFLGEHDKVCMLSGGIGITPLRSMIKFCTDKKTSTDISLLYSNRNEDEIPFYDDLMPMQRANPRLVVNMTITNPSPAWRGLSGRVNGEMIKSTVPQWAERIYYVSGPQPMVESMTSLLTEIGLDPSQIKHEYFSGYNRSNAGEELVG</sequence>
<dbReference type="Pfam" id="PF00175">
    <property type="entry name" value="NAD_binding_1"/>
    <property type="match status" value="1"/>
</dbReference>
<dbReference type="GO" id="GO:0046872">
    <property type="term" value="F:metal ion binding"/>
    <property type="evidence" value="ECO:0007669"/>
    <property type="project" value="UniProtKB-KW"/>
</dbReference>
<evidence type="ECO:0000313" key="10">
    <source>
        <dbReference type="EMBL" id="NLJ23321.1"/>
    </source>
</evidence>
<keyword evidence="6" id="KW-0560">Oxidoreductase</keyword>
<reference evidence="10 11" key="1">
    <citation type="journal article" date="2020" name="Biotechnol. Biofuels">
        <title>New insights from the biogas microbiome by comprehensive genome-resolved metagenomics of nearly 1600 species originating from multiple anaerobic digesters.</title>
        <authorList>
            <person name="Campanaro S."/>
            <person name="Treu L."/>
            <person name="Rodriguez-R L.M."/>
            <person name="Kovalovszki A."/>
            <person name="Ziels R.M."/>
            <person name="Maus I."/>
            <person name="Zhu X."/>
            <person name="Kougias P.G."/>
            <person name="Basile A."/>
            <person name="Luo G."/>
            <person name="Schluter A."/>
            <person name="Konstantinidis K.T."/>
            <person name="Angelidaki I."/>
        </authorList>
    </citation>
    <scope>NUCLEOTIDE SEQUENCE [LARGE SCALE GENOMIC DNA]</scope>
    <source>
        <strain evidence="10">AS27yjCOA_157</strain>
    </source>
</reference>
<keyword evidence="4" id="KW-0479">Metal-binding</keyword>
<feature type="domain" description="FAD-binding FR-type" evidence="9">
    <location>
        <begin position="1"/>
        <end position="98"/>
    </location>
</feature>
<evidence type="ECO:0000256" key="3">
    <source>
        <dbReference type="ARBA" id="ARBA00022714"/>
    </source>
</evidence>
<protein>
    <submittedName>
        <fullName evidence="10">Xylene monooxygenase</fullName>
    </submittedName>
</protein>
<dbReference type="RefSeq" id="WP_273278652.1">
    <property type="nucleotide sequence ID" value="NZ_CAJYDL010000001.1"/>
</dbReference>
<dbReference type="SUPFAM" id="SSF63380">
    <property type="entry name" value="Riboflavin synthase domain-like"/>
    <property type="match status" value="1"/>
</dbReference>
<organism evidence="10 11">
    <name type="scientific">Methanothrix soehngenii</name>
    <name type="common">Methanosaeta concilii</name>
    <dbReference type="NCBI Taxonomy" id="2223"/>
    <lineage>
        <taxon>Archaea</taxon>
        <taxon>Methanobacteriati</taxon>
        <taxon>Methanobacteriota</taxon>
        <taxon>Stenosarchaea group</taxon>
        <taxon>Methanomicrobia</taxon>
        <taxon>Methanotrichales</taxon>
        <taxon>Methanotrichaceae</taxon>
        <taxon>Methanothrix</taxon>
    </lineage>
</organism>
<dbReference type="InterPro" id="IPR017938">
    <property type="entry name" value="Riboflavin_synthase-like_b-brl"/>
</dbReference>
<evidence type="ECO:0000256" key="2">
    <source>
        <dbReference type="ARBA" id="ARBA00022630"/>
    </source>
</evidence>
<dbReference type="PANTHER" id="PTHR47354:SF6">
    <property type="entry name" value="NADH OXIDOREDUCTASE HCR"/>
    <property type="match status" value="1"/>
</dbReference>
<keyword evidence="5" id="KW-0274">FAD</keyword>
<dbReference type="Proteomes" id="UP000544742">
    <property type="component" value="Unassembled WGS sequence"/>
</dbReference>
<dbReference type="GO" id="GO:0004497">
    <property type="term" value="F:monooxygenase activity"/>
    <property type="evidence" value="ECO:0007669"/>
    <property type="project" value="UniProtKB-KW"/>
</dbReference>
<evidence type="ECO:0000313" key="11">
    <source>
        <dbReference type="Proteomes" id="UP000544742"/>
    </source>
</evidence>
<evidence type="ECO:0000256" key="6">
    <source>
        <dbReference type="ARBA" id="ARBA00023002"/>
    </source>
</evidence>
<keyword evidence="2" id="KW-0285">Flavoprotein</keyword>
<evidence type="ECO:0000256" key="5">
    <source>
        <dbReference type="ARBA" id="ARBA00022827"/>
    </source>
</evidence>
<dbReference type="GO" id="GO:0051537">
    <property type="term" value="F:2 iron, 2 sulfur cluster binding"/>
    <property type="evidence" value="ECO:0007669"/>
    <property type="project" value="UniProtKB-KW"/>
</dbReference>
<accession>A0A7K4AK04</accession>
<dbReference type="AlphaFoldDB" id="A0A7K4AK04"/>
<comment type="cofactor">
    <cofactor evidence="1">
        <name>FAD</name>
        <dbReference type="ChEBI" id="CHEBI:57692"/>
    </cofactor>
</comment>
<proteinExistence type="predicted"/>
<evidence type="ECO:0000256" key="7">
    <source>
        <dbReference type="ARBA" id="ARBA00023004"/>
    </source>
</evidence>
<evidence type="ECO:0000256" key="8">
    <source>
        <dbReference type="ARBA" id="ARBA00023014"/>
    </source>
</evidence>
<keyword evidence="8" id="KW-0411">Iron-sulfur</keyword>
<dbReference type="Gene3D" id="2.40.30.10">
    <property type="entry name" value="Translation factors"/>
    <property type="match status" value="1"/>
</dbReference>
<keyword evidence="10" id="KW-0503">Monooxygenase</keyword>
<dbReference type="InterPro" id="IPR017927">
    <property type="entry name" value="FAD-bd_FR_type"/>
</dbReference>
<dbReference type="Gene3D" id="3.40.50.80">
    <property type="entry name" value="Nucleotide-binding domain of ferredoxin-NADP reductase (FNR) module"/>
    <property type="match status" value="1"/>
</dbReference>
<gene>
    <name evidence="10" type="ORF">GX426_09485</name>
</gene>
<keyword evidence="7" id="KW-0408">Iron</keyword>
<name>A0A7K4AK04_METSH</name>
<dbReference type="EMBL" id="JAAYUN010000166">
    <property type="protein sequence ID" value="NLJ23321.1"/>
    <property type="molecule type" value="Genomic_DNA"/>
</dbReference>
<dbReference type="InterPro" id="IPR008333">
    <property type="entry name" value="Cbr1-like_FAD-bd_dom"/>
</dbReference>
<dbReference type="InterPro" id="IPR050415">
    <property type="entry name" value="MRET"/>
</dbReference>
<dbReference type="PRINTS" id="PR00410">
    <property type="entry name" value="PHEHYDRXLASE"/>
</dbReference>
<comment type="caution">
    <text evidence="10">The sequence shown here is derived from an EMBL/GenBank/DDBJ whole genome shotgun (WGS) entry which is preliminary data.</text>
</comment>
<dbReference type="Pfam" id="PF00970">
    <property type="entry name" value="FAD_binding_6"/>
    <property type="match status" value="1"/>
</dbReference>
<dbReference type="SUPFAM" id="SSF52343">
    <property type="entry name" value="Ferredoxin reductase-like, C-terminal NADP-linked domain"/>
    <property type="match status" value="1"/>
</dbReference>
<evidence type="ECO:0000259" key="9">
    <source>
        <dbReference type="PROSITE" id="PS51384"/>
    </source>
</evidence>
<evidence type="ECO:0000256" key="1">
    <source>
        <dbReference type="ARBA" id="ARBA00001974"/>
    </source>
</evidence>
<dbReference type="PANTHER" id="PTHR47354">
    <property type="entry name" value="NADH OXIDOREDUCTASE HCR"/>
    <property type="match status" value="1"/>
</dbReference>
<evidence type="ECO:0000256" key="4">
    <source>
        <dbReference type="ARBA" id="ARBA00022723"/>
    </source>
</evidence>
<dbReference type="InterPro" id="IPR001433">
    <property type="entry name" value="OxRdtase_FAD/NAD-bd"/>
</dbReference>
<dbReference type="InterPro" id="IPR039261">
    <property type="entry name" value="FNR_nucleotide-bd"/>
</dbReference>
<keyword evidence="3" id="KW-0001">2Fe-2S</keyword>